<dbReference type="GeneID" id="6072511"/>
<sequence length="59" mass="6670">MTRYCAVFECFPPWNSNNLDSRYVAAYKSSTQTTRKLQVRMSCKCERVATTCPSVQGGP</sequence>
<dbReference type="EMBL" id="DS547094">
    <property type="protein sequence ID" value="EDR12707.1"/>
    <property type="molecule type" value="Genomic_DNA"/>
</dbReference>
<organism evidence="2">
    <name type="scientific">Laccaria bicolor (strain S238N-H82 / ATCC MYA-4686)</name>
    <name type="common">Bicoloured deceiver</name>
    <name type="synonym">Laccaria laccata var. bicolor</name>
    <dbReference type="NCBI Taxonomy" id="486041"/>
    <lineage>
        <taxon>Eukaryota</taxon>
        <taxon>Fungi</taxon>
        <taxon>Dikarya</taxon>
        <taxon>Basidiomycota</taxon>
        <taxon>Agaricomycotina</taxon>
        <taxon>Agaricomycetes</taxon>
        <taxon>Agaricomycetidae</taxon>
        <taxon>Agaricales</taxon>
        <taxon>Agaricineae</taxon>
        <taxon>Hydnangiaceae</taxon>
        <taxon>Laccaria</taxon>
    </lineage>
</organism>
<protein>
    <submittedName>
        <fullName evidence="1">Predicted protein</fullName>
    </submittedName>
</protein>
<dbReference type="KEGG" id="lbc:LACBIDRAFT_311441"/>
<dbReference type="RefSeq" id="XP_001876971.1">
    <property type="nucleotide sequence ID" value="XM_001876936.1"/>
</dbReference>
<evidence type="ECO:0000313" key="2">
    <source>
        <dbReference type="Proteomes" id="UP000001194"/>
    </source>
</evidence>
<name>B0CXD7_LACBS</name>
<dbReference type="Proteomes" id="UP000001194">
    <property type="component" value="Unassembled WGS sequence"/>
</dbReference>
<keyword evidence="2" id="KW-1185">Reference proteome</keyword>
<evidence type="ECO:0000313" key="1">
    <source>
        <dbReference type="EMBL" id="EDR12707.1"/>
    </source>
</evidence>
<dbReference type="AlphaFoldDB" id="B0CXD7"/>
<accession>B0CXD7</accession>
<dbReference type="InParanoid" id="B0CXD7"/>
<proteinExistence type="predicted"/>
<gene>
    <name evidence="1" type="ORF">LACBIDRAFT_311441</name>
</gene>
<reference evidence="1 2" key="1">
    <citation type="journal article" date="2008" name="Nature">
        <title>The genome of Laccaria bicolor provides insights into mycorrhizal symbiosis.</title>
        <authorList>
            <person name="Martin F."/>
            <person name="Aerts A."/>
            <person name="Ahren D."/>
            <person name="Brun A."/>
            <person name="Danchin E.G.J."/>
            <person name="Duchaussoy F."/>
            <person name="Gibon J."/>
            <person name="Kohler A."/>
            <person name="Lindquist E."/>
            <person name="Pereda V."/>
            <person name="Salamov A."/>
            <person name="Shapiro H.J."/>
            <person name="Wuyts J."/>
            <person name="Blaudez D."/>
            <person name="Buee M."/>
            <person name="Brokstein P."/>
            <person name="Canbaeck B."/>
            <person name="Cohen D."/>
            <person name="Courty P.E."/>
            <person name="Coutinho P.M."/>
            <person name="Delaruelle C."/>
            <person name="Detter J.C."/>
            <person name="Deveau A."/>
            <person name="DiFazio S."/>
            <person name="Duplessis S."/>
            <person name="Fraissinet-Tachet L."/>
            <person name="Lucic E."/>
            <person name="Frey-Klett P."/>
            <person name="Fourrey C."/>
            <person name="Feussner I."/>
            <person name="Gay G."/>
            <person name="Grimwood J."/>
            <person name="Hoegger P.J."/>
            <person name="Jain P."/>
            <person name="Kilaru S."/>
            <person name="Labbe J."/>
            <person name="Lin Y.C."/>
            <person name="Legue V."/>
            <person name="Le Tacon F."/>
            <person name="Marmeisse R."/>
            <person name="Melayah D."/>
            <person name="Montanini B."/>
            <person name="Muratet M."/>
            <person name="Nehls U."/>
            <person name="Niculita-Hirzel H."/>
            <person name="Oudot-Le Secq M.P."/>
            <person name="Peter M."/>
            <person name="Quesneville H."/>
            <person name="Rajashekar B."/>
            <person name="Reich M."/>
            <person name="Rouhier N."/>
            <person name="Schmutz J."/>
            <person name="Yin T."/>
            <person name="Chalot M."/>
            <person name="Henrissat B."/>
            <person name="Kuees U."/>
            <person name="Lucas S."/>
            <person name="Van de Peer Y."/>
            <person name="Podila G.K."/>
            <person name="Polle A."/>
            <person name="Pukkila P.J."/>
            <person name="Richardson P.M."/>
            <person name="Rouze P."/>
            <person name="Sanders I.R."/>
            <person name="Stajich J.E."/>
            <person name="Tunlid A."/>
            <person name="Tuskan G."/>
            <person name="Grigoriev I.V."/>
        </authorList>
    </citation>
    <scope>NUCLEOTIDE SEQUENCE [LARGE SCALE GENOMIC DNA]</scope>
    <source>
        <strain evidence="2">S238N-H82 / ATCC MYA-4686</strain>
    </source>
</reference>
<dbReference type="HOGENOM" id="CLU_2961184_0_0_1"/>